<evidence type="ECO:0008006" key="3">
    <source>
        <dbReference type="Google" id="ProtNLM"/>
    </source>
</evidence>
<reference evidence="1 2" key="1">
    <citation type="journal article" date="2024" name="Front. Microbiol.">
        <title>Novel thermophilic genera Geochorda gen. nov. and Carboxydochorda gen. nov. from the deep terrestrial subsurface reveal the ecophysiological diversity in the class Limnochordia.</title>
        <authorList>
            <person name="Karnachuk O.V."/>
            <person name="Lukina A.P."/>
            <person name="Avakyan M.R."/>
            <person name="Kadnikov V.V."/>
            <person name="Begmatov S."/>
            <person name="Beletsky A.V."/>
            <person name="Vlasova K.G."/>
            <person name="Novikov A.A."/>
            <person name="Shcherbakova V.A."/>
            <person name="Mardanov A.V."/>
            <person name="Ravin N.V."/>
        </authorList>
    </citation>
    <scope>NUCLEOTIDE SEQUENCE [LARGE SCALE GENOMIC DNA]</scope>
    <source>
        <strain evidence="1 2">L945</strain>
    </source>
</reference>
<gene>
    <name evidence="1" type="ORF">U7230_12780</name>
</gene>
<evidence type="ECO:0000313" key="1">
    <source>
        <dbReference type="EMBL" id="WRP16948.1"/>
    </source>
</evidence>
<protein>
    <recommendedName>
        <fullName evidence="3">Outer membrane protein beta-barrel domain-containing protein</fullName>
    </recommendedName>
</protein>
<proteinExistence type="predicted"/>
<accession>A0ABZ1BXZ0</accession>
<organism evidence="1 2">
    <name type="scientific">Carboxydichorda subterranea</name>
    <dbReference type="NCBI Taxonomy" id="3109565"/>
    <lineage>
        <taxon>Bacteria</taxon>
        <taxon>Bacillati</taxon>
        <taxon>Bacillota</taxon>
        <taxon>Limnochordia</taxon>
        <taxon>Limnochordales</taxon>
        <taxon>Geochordaceae</taxon>
        <taxon>Carboxydichorda</taxon>
    </lineage>
</organism>
<sequence>MQRVAWRFGALLAGGLVAVVLLFSPAAALAQESRWDWHLSAGLGPGDPGVAVAGEVWAGVPSVDELFLRAGLTAPGGGAMVVDVGAAYLLSPLLPGLASRYPELDPYLHAAVTLRSGSGAAGSQVNFMGGGGVTYRFSERAWAWGELRVGTPVILLGAGITL</sequence>
<name>A0ABZ1BXZ0_9FIRM</name>
<dbReference type="EMBL" id="CP141615">
    <property type="protein sequence ID" value="WRP16948.1"/>
    <property type="molecule type" value="Genomic_DNA"/>
</dbReference>
<dbReference type="Proteomes" id="UP001332192">
    <property type="component" value="Chromosome"/>
</dbReference>
<keyword evidence="2" id="KW-1185">Reference proteome</keyword>
<evidence type="ECO:0000313" key="2">
    <source>
        <dbReference type="Proteomes" id="UP001332192"/>
    </source>
</evidence>
<dbReference type="RefSeq" id="WP_324716220.1">
    <property type="nucleotide sequence ID" value="NZ_CP141615.1"/>
</dbReference>